<reference evidence="2" key="1">
    <citation type="journal article" date="2021" name="Genome Biol. Evol.">
        <title>The assembled and annotated genome of the fairy-ring fungus Marasmius oreades.</title>
        <authorList>
            <person name="Hiltunen M."/>
            <person name="Ament-Velasquez S.L."/>
            <person name="Johannesson H."/>
        </authorList>
    </citation>
    <scope>NUCLEOTIDE SEQUENCE</scope>
    <source>
        <strain evidence="2">03SP1</strain>
    </source>
</reference>
<dbReference type="EMBL" id="CM032185">
    <property type="protein sequence ID" value="KAG7091872.1"/>
    <property type="molecule type" value="Genomic_DNA"/>
</dbReference>
<protein>
    <submittedName>
        <fullName evidence="2">Uncharacterized protein</fullName>
    </submittedName>
</protein>
<name>A0A9P7RY68_9AGAR</name>
<feature type="compositionally biased region" description="Pro residues" evidence="1">
    <location>
        <begin position="147"/>
        <end position="161"/>
    </location>
</feature>
<sequence length="273" mass="30181">MAPRVFPIQLTSKTTTTRLKSPLRRFQTFFCRFFRKLKFSSNRGSGNSPAPTLVQSGGEHDYDTLGGSGSLSRARSCSDRSSITSWIVVPPVSSGGTTPRQPSARPGDESQSRLPNHQDEQQSARVSRMAKAGSRLISQPRRSNSSPSPPPQLRILHPPPSLDTIGPELRPTACTGSSAFVNTTAASRMSPQRTRSGSVASRRRKEGLTRNSSNNAIRPLRPPPWHYRLRRSRLVKRSVPELQFCTKHSRYPCSQCKVGTRDEGDRGVSRDCL</sequence>
<dbReference type="AlphaFoldDB" id="A0A9P7RY68"/>
<evidence type="ECO:0000256" key="1">
    <source>
        <dbReference type="SAM" id="MobiDB-lite"/>
    </source>
</evidence>
<feature type="region of interest" description="Disordered" evidence="1">
    <location>
        <begin position="88"/>
        <end position="224"/>
    </location>
</feature>
<evidence type="ECO:0000313" key="3">
    <source>
        <dbReference type="Proteomes" id="UP001049176"/>
    </source>
</evidence>
<organism evidence="2 3">
    <name type="scientific">Marasmius oreades</name>
    <name type="common">fairy-ring Marasmius</name>
    <dbReference type="NCBI Taxonomy" id="181124"/>
    <lineage>
        <taxon>Eukaryota</taxon>
        <taxon>Fungi</taxon>
        <taxon>Dikarya</taxon>
        <taxon>Basidiomycota</taxon>
        <taxon>Agaricomycotina</taxon>
        <taxon>Agaricomycetes</taxon>
        <taxon>Agaricomycetidae</taxon>
        <taxon>Agaricales</taxon>
        <taxon>Marasmiineae</taxon>
        <taxon>Marasmiaceae</taxon>
        <taxon>Marasmius</taxon>
    </lineage>
</organism>
<feature type="region of interest" description="Disordered" evidence="1">
    <location>
        <begin position="41"/>
        <end position="76"/>
    </location>
</feature>
<dbReference type="RefSeq" id="XP_043008342.1">
    <property type="nucleotide sequence ID" value="XM_043153058.1"/>
</dbReference>
<comment type="caution">
    <text evidence="2">The sequence shown here is derived from an EMBL/GenBank/DDBJ whole genome shotgun (WGS) entry which is preliminary data.</text>
</comment>
<dbReference type="KEGG" id="more:E1B28_008273"/>
<proteinExistence type="predicted"/>
<keyword evidence="3" id="KW-1185">Reference proteome</keyword>
<feature type="compositionally biased region" description="Polar residues" evidence="1">
    <location>
        <begin position="41"/>
        <end position="55"/>
    </location>
</feature>
<dbReference type="GeneID" id="66077349"/>
<gene>
    <name evidence="2" type="ORF">E1B28_008273</name>
</gene>
<evidence type="ECO:0000313" key="2">
    <source>
        <dbReference type="EMBL" id="KAG7091872.1"/>
    </source>
</evidence>
<accession>A0A9P7RY68</accession>
<feature type="compositionally biased region" description="Polar residues" evidence="1">
    <location>
        <begin position="174"/>
        <end position="199"/>
    </location>
</feature>
<dbReference type="Proteomes" id="UP001049176">
    <property type="component" value="Chromosome 5"/>
</dbReference>
<feature type="compositionally biased region" description="Basic and acidic residues" evidence="1">
    <location>
        <begin position="106"/>
        <end position="122"/>
    </location>
</feature>